<accession>A0A4Y2LTX0</accession>
<name>A0A4Y2LTX0_ARAVE</name>
<dbReference type="EMBL" id="BGPR01201036">
    <property type="protein sequence ID" value="GBN17939.1"/>
    <property type="molecule type" value="Genomic_DNA"/>
</dbReference>
<gene>
    <name evidence="1" type="ORF">AVEN_273266_1</name>
</gene>
<protein>
    <submittedName>
        <fullName evidence="1">Uncharacterized protein</fullName>
    </submittedName>
</protein>
<proteinExistence type="predicted"/>
<comment type="caution">
    <text evidence="1">The sequence shown here is derived from an EMBL/GenBank/DDBJ whole genome shotgun (WGS) entry which is preliminary data.</text>
</comment>
<reference evidence="1 2" key="1">
    <citation type="journal article" date="2019" name="Sci. Rep.">
        <title>Orb-weaving spider Araneus ventricosus genome elucidates the spidroin gene catalogue.</title>
        <authorList>
            <person name="Kono N."/>
            <person name="Nakamura H."/>
            <person name="Ohtoshi R."/>
            <person name="Moran D.A.P."/>
            <person name="Shinohara A."/>
            <person name="Yoshida Y."/>
            <person name="Fujiwara M."/>
            <person name="Mori M."/>
            <person name="Tomita M."/>
            <person name="Arakawa K."/>
        </authorList>
    </citation>
    <scope>NUCLEOTIDE SEQUENCE [LARGE SCALE GENOMIC DNA]</scope>
</reference>
<evidence type="ECO:0000313" key="1">
    <source>
        <dbReference type="EMBL" id="GBN17939.1"/>
    </source>
</evidence>
<organism evidence="1 2">
    <name type="scientific">Araneus ventricosus</name>
    <name type="common">Orbweaver spider</name>
    <name type="synonym">Epeira ventricosa</name>
    <dbReference type="NCBI Taxonomy" id="182803"/>
    <lineage>
        <taxon>Eukaryota</taxon>
        <taxon>Metazoa</taxon>
        <taxon>Ecdysozoa</taxon>
        <taxon>Arthropoda</taxon>
        <taxon>Chelicerata</taxon>
        <taxon>Arachnida</taxon>
        <taxon>Araneae</taxon>
        <taxon>Araneomorphae</taxon>
        <taxon>Entelegynae</taxon>
        <taxon>Araneoidea</taxon>
        <taxon>Araneidae</taxon>
        <taxon>Araneus</taxon>
    </lineage>
</organism>
<dbReference type="AlphaFoldDB" id="A0A4Y2LTX0"/>
<keyword evidence="2" id="KW-1185">Reference proteome</keyword>
<sequence>MRPWSPGAHPNSHPVPSRRSIAWFRQCPSQQQLCVPAVHAALLALGAHKLCPSHNPTGRNHMARDLATWGAWKQRTIIQTSFTKLAKATKNALVTRCSFSVFAWECTLNARNRRTLRIFQHTKTLLLHCRHLVQCRYRPAI</sequence>
<dbReference type="Proteomes" id="UP000499080">
    <property type="component" value="Unassembled WGS sequence"/>
</dbReference>
<evidence type="ECO:0000313" key="2">
    <source>
        <dbReference type="Proteomes" id="UP000499080"/>
    </source>
</evidence>